<gene>
    <name evidence="9" type="primary">yceG_2</name>
    <name evidence="7" type="synonym">mltG</name>
    <name evidence="9" type="ORF">NCTC7807_04477</name>
</gene>
<comment type="similarity">
    <text evidence="7">Belongs to the transglycosylase MltG family.</text>
</comment>
<feature type="region of interest" description="Disordered" evidence="8">
    <location>
        <begin position="197"/>
        <end position="219"/>
    </location>
</feature>
<dbReference type="RefSeq" id="WP_100453782.1">
    <property type="nucleotide sequence ID" value="NZ_UHID01000007.1"/>
</dbReference>
<dbReference type="PANTHER" id="PTHR30518:SF2">
    <property type="entry name" value="ENDOLYTIC MUREIN TRANSGLYCOSYLASE"/>
    <property type="match status" value="1"/>
</dbReference>
<evidence type="ECO:0000313" key="9">
    <source>
        <dbReference type="EMBL" id="SUP60409.1"/>
    </source>
</evidence>
<reference evidence="9 10" key="1">
    <citation type="submission" date="2018-06" db="EMBL/GenBank/DDBJ databases">
        <authorList>
            <consortium name="Pathogen Informatics"/>
            <person name="Doyle S."/>
        </authorList>
    </citation>
    <scope>NUCLEOTIDE SEQUENCE [LARGE SCALE GENOMIC DNA]</scope>
    <source>
        <strain evidence="9 10">NCTC7807</strain>
    </source>
</reference>
<dbReference type="Pfam" id="PF02618">
    <property type="entry name" value="YceG"/>
    <property type="match status" value="1"/>
</dbReference>
<accession>A0A380P5C0</accession>
<keyword evidence="5 7" id="KW-0456">Lyase</keyword>
<evidence type="ECO:0000256" key="5">
    <source>
        <dbReference type="ARBA" id="ARBA00023239"/>
    </source>
</evidence>
<dbReference type="CDD" id="cd08010">
    <property type="entry name" value="MltG_like"/>
    <property type="match status" value="1"/>
</dbReference>
<dbReference type="Proteomes" id="UP000254150">
    <property type="component" value="Unassembled WGS sequence"/>
</dbReference>
<dbReference type="HAMAP" id="MF_02065">
    <property type="entry name" value="MltG"/>
    <property type="match status" value="1"/>
</dbReference>
<dbReference type="InterPro" id="IPR003770">
    <property type="entry name" value="MLTG-like"/>
</dbReference>
<dbReference type="GO" id="GO:0005886">
    <property type="term" value="C:plasma membrane"/>
    <property type="evidence" value="ECO:0007669"/>
    <property type="project" value="UniProtKB-UniRule"/>
</dbReference>
<feature type="site" description="Important for catalytic activity" evidence="7">
    <location>
        <position position="156"/>
    </location>
</feature>
<protein>
    <recommendedName>
        <fullName evidence="7">Endolytic murein transglycosylase</fullName>
        <ecNumber evidence="7">4.2.2.29</ecNumber>
    </recommendedName>
    <alternativeName>
        <fullName evidence="7">Peptidoglycan lytic transglycosylase</fullName>
    </alternativeName>
    <alternativeName>
        <fullName evidence="7">Peptidoglycan polymerization terminase</fullName>
    </alternativeName>
</protein>
<dbReference type="EC" id="4.2.2.29" evidence="7"/>
<organism evidence="9 10">
    <name type="scientific">Streptomyces griseus</name>
    <dbReference type="NCBI Taxonomy" id="1911"/>
    <lineage>
        <taxon>Bacteria</taxon>
        <taxon>Bacillati</taxon>
        <taxon>Actinomycetota</taxon>
        <taxon>Actinomycetes</taxon>
        <taxon>Kitasatosporales</taxon>
        <taxon>Streptomycetaceae</taxon>
        <taxon>Streptomyces</taxon>
    </lineage>
</organism>
<evidence type="ECO:0000256" key="4">
    <source>
        <dbReference type="ARBA" id="ARBA00023136"/>
    </source>
</evidence>
<dbReference type="GO" id="GO:0071555">
    <property type="term" value="P:cell wall organization"/>
    <property type="evidence" value="ECO:0007669"/>
    <property type="project" value="UniProtKB-KW"/>
</dbReference>
<keyword evidence="2 7" id="KW-0812">Transmembrane</keyword>
<evidence type="ECO:0000256" key="6">
    <source>
        <dbReference type="ARBA" id="ARBA00023316"/>
    </source>
</evidence>
<keyword evidence="3 7" id="KW-1133">Transmembrane helix</keyword>
<evidence type="ECO:0000256" key="3">
    <source>
        <dbReference type="ARBA" id="ARBA00022989"/>
    </source>
</evidence>
<keyword evidence="4 7" id="KW-0472">Membrane</keyword>
<keyword evidence="1 7" id="KW-1003">Cell membrane</keyword>
<dbReference type="PANTHER" id="PTHR30518">
    <property type="entry name" value="ENDOLYTIC MUREIN TRANSGLYCOSYLASE"/>
    <property type="match status" value="1"/>
</dbReference>
<comment type="function">
    <text evidence="7">Functions as a peptidoglycan terminase that cleaves nascent peptidoglycan strands endolytically to terminate their elongation.</text>
</comment>
<comment type="catalytic activity">
    <reaction evidence="7">
        <text>a peptidoglycan chain = a peptidoglycan chain with N-acetyl-1,6-anhydromuramyl-[peptide] at the reducing end + a peptidoglycan chain with N-acetylglucosamine at the non-reducing end.</text>
        <dbReference type="EC" id="4.2.2.29"/>
    </reaction>
</comment>
<evidence type="ECO:0000313" key="10">
    <source>
        <dbReference type="Proteomes" id="UP000254150"/>
    </source>
</evidence>
<sequence>MPHASPRRTPRLTRRGRLALLTAGLLAAAATVVTVLLLPDEESPRGQGSLTVPEGRRATQVYALADQALGLHAGATRQAAKDTRLALPDAADGNPEGYLFPATYPLDDSTTPASLLTFMAETADERFRRAGLDAGARRLGLSPYQAVILASIVQAEADTPGDMGKVARVIHNRLDQDRALQMDSTLNYALGRSTLDTSHEDTRTDSPYNTYARRGLPPTPIGNPGEHALRAALDPPAGDWLYFVTVRPGDTRFTDNYAEHRAHVEEFNRQRRSGSAGGTG</sequence>
<dbReference type="AlphaFoldDB" id="A0A380P5C0"/>
<dbReference type="GO" id="GO:0008932">
    <property type="term" value="F:lytic endotransglycosylase activity"/>
    <property type="evidence" value="ECO:0007669"/>
    <property type="project" value="UniProtKB-UniRule"/>
</dbReference>
<evidence type="ECO:0000256" key="1">
    <source>
        <dbReference type="ARBA" id="ARBA00022475"/>
    </source>
</evidence>
<name>A0A380P5C0_STRGR</name>
<dbReference type="NCBIfam" id="TIGR00247">
    <property type="entry name" value="endolytic transglycosylase MltG"/>
    <property type="match status" value="1"/>
</dbReference>
<evidence type="ECO:0000256" key="7">
    <source>
        <dbReference type="HAMAP-Rule" id="MF_02065"/>
    </source>
</evidence>
<evidence type="ECO:0000256" key="2">
    <source>
        <dbReference type="ARBA" id="ARBA00022692"/>
    </source>
</evidence>
<evidence type="ECO:0000256" key="8">
    <source>
        <dbReference type="SAM" id="MobiDB-lite"/>
    </source>
</evidence>
<dbReference type="EMBL" id="UHID01000007">
    <property type="protein sequence ID" value="SUP60409.1"/>
    <property type="molecule type" value="Genomic_DNA"/>
</dbReference>
<dbReference type="GO" id="GO:0009252">
    <property type="term" value="P:peptidoglycan biosynthetic process"/>
    <property type="evidence" value="ECO:0007669"/>
    <property type="project" value="UniProtKB-UniRule"/>
</dbReference>
<dbReference type="GeneID" id="95069229"/>
<proteinExistence type="inferred from homology"/>
<keyword evidence="6 7" id="KW-0961">Cell wall biogenesis/degradation</keyword>